<evidence type="ECO:0000256" key="3">
    <source>
        <dbReference type="ARBA" id="ARBA00022692"/>
    </source>
</evidence>
<feature type="non-terminal residue" evidence="9">
    <location>
        <position position="830"/>
    </location>
</feature>
<comment type="subcellular location">
    <subcellularLocation>
        <location evidence="1">Cell membrane</location>
        <topology evidence="1">Multi-pass membrane protein</topology>
    </subcellularLocation>
</comment>
<dbReference type="AlphaFoldDB" id="A0A849XPX7"/>
<feature type="transmembrane region" description="Helical" evidence="7">
    <location>
        <begin position="20"/>
        <end position="40"/>
    </location>
</feature>
<dbReference type="GO" id="GO:0005886">
    <property type="term" value="C:plasma membrane"/>
    <property type="evidence" value="ECO:0007669"/>
    <property type="project" value="UniProtKB-SubCell"/>
</dbReference>
<protein>
    <submittedName>
        <fullName evidence="9">ABC transporter permease</fullName>
    </submittedName>
</protein>
<feature type="transmembrane region" description="Helical" evidence="7">
    <location>
        <begin position="776"/>
        <end position="801"/>
    </location>
</feature>
<feature type="transmembrane region" description="Helical" evidence="7">
    <location>
        <begin position="313"/>
        <end position="340"/>
    </location>
</feature>
<dbReference type="PANTHER" id="PTHR30572">
    <property type="entry name" value="MEMBRANE COMPONENT OF TRANSPORTER-RELATED"/>
    <property type="match status" value="1"/>
</dbReference>
<keyword evidence="3 7" id="KW-0812">Transmembrane</keyword>
<evidence type="ECO:0000256" key="2">
    <source>
        <dbReference type="ARBA" id="ARBA00022475"/>
    </source>
</evidence>
<feature type="transmembrane region" description="Helical" evidence="7">
    <location>
        <begin position="360"/>
        <end position="383"/>
    </location>
</feature>
<dbReference type="Pfam" id="PF02687">
    <property type="entry name" value="FtsX"/>
    <property type="match status" value="2"/>
</dbReference>
<feature type="transmembrane region" description="Helical" evidence="7">
    <location>
        <begin position="258"/>
        <end position="281"/>
    </location>
</feature>
<dbReference type="EMBL" id="JABWDC010000002">
    <property type="protein sequence ID" value="NUN85124.1"/>
    <property type="molecule type" value="Genomic_DNA"/>
</dbReference>
<keyword evidence="2" id="KW-1003">Cell membrane</keyword>
<dbReference type="GO" id="GO:0022857">
    <property type="term" value="F:transmembrane transporter activity"/>
    <property type="evidence" value="ECO:0007669"/>
    <property type="project" value="TreeGrafter"/>
</dbReference>
<gene>
    <name evidence="9" type="ORF">HUU93_00660</name>
</gene>
<evidence type="ECO:0000256" key="5">
    <source>
        <dbReference type="ARBA" id="ARBA00023136"/>
    </source>
</evidence>
<comment type="caution">
    <text evidence="9">The sequence shown here is derived from an EMBL/GenBank/DDBJ whole genome shotgun (WGS) entry which is preliminary data.</text>
</comment>
<evidence type="ECO:0000313" key="10">
    <source>
        <dbReference type="Proteomes" id="UP000554488"/>
    </source>
</evidence>
<evidence type="ECO:0000313" key="9">
    <source>
        <dbReference type="EMBL" id="NUN85124.1"/>
    </source>
</evidence>
<feature type="domain" description="ABC3 transporter permease C-terminal" evidence="8">
    <location>
        <begin position="264"/>
        <end position="389"/>
    </location>
</feature>
<feature type="transmembrane region" description="Helical" evidence="7">
    <location>
        <begin position="436"/>
        <end position="457"/>
    </location>
</feature>
<dbReference type="InterPro" id="IPR050250">
    <property type="entry name" value="Macrolide_Exporter_MacB"/>
</dbReference>
<comment type="similarity">
    <text evidence="6">Belongs to the ABC-4 integral membrane protein family.</text>
</comment>
<dbReference type="PANTHER" id="PTHR30572:SF4">
    <property type="entry name" value="ABC TRANSPORTER PERMEASE YTRF"/>
    <property type="match status" value="1"/>
</dbReference>
<dbReference type="Proteomes" id="UP000554488">
    <property type="component" value="Unassembled WGS sequence"/>
</dbReference>
<accession>A0A849XPX7</accession>
<reference evidence="9 10" key="1">
    <citation type="submission" date="2020-04" db="EMBL/GenBank/DDBJ databases">
        <authorList>
            <person name="Pieper L."/>
        </authorList>
    </citation>
    <scope>NUCLEOTIDE SEQUENCE [LARGE SCALE GENOMIC DNA]</scope>
    <source>
        <strain evidence="9 10">F22</strain>
    </source>
</reference>
<name>A0A849XPX7_9FIRM</name>
<evidence type="ECO:0000256" key="4">
    <source>
        <dbReference type="ARBA" id="ARBA00022989"/>
    </source>
</evidence>
<feature type="transmembrane region" description="Helical" evidence="7">
    <location>
        <begin position="729"/>
        <end position="756"/>
    </location>
</feature>
<feature type="transmembrane region" description="Helical" evidence="7">
    <location>
        <begin position="685"/>
        <end position="708"/>
    </location>
</feature>
<evidence type="ECO:0000256" key="6">
    <source>
        <dbReference type="ARBA" id="ARBA00038076"/>
    </source>
</evidence>
<proteinExistence type="inferred from homology"/>
<dbReference type="InterPro" id="IPR003838">
    <property type="entry name" value="ABC3_permease_C"/>
</dbReference>
<evidence type="ECO:0000256" key="7">
    <source>
        <dbReference type="SAM" id="Phobius"/>
    </source>
</evidence>
<organism evidence="9 10">
    <name type="scientific">Coprococcus comes</name>
    <dbReference type="NCBI Taxonomy" id="410072"/>
    <lineage>
        <taxon>Bacteria</taxon>
        <taxon>Bacillati</taxon>
        <taxon>Bacillota</taxon>
        <taxon>Clostridia</taxon>
        <taxon>Lachnospirales</taxon>
        <taxon>Lachnospiraceae</taxon>
        <taxon>Coprococcus</taxon>
    </lineage>
</organism>
<evidence type="ECO:0000259" key="8">
    <source>
        <dbReference type="Pfam" id="PF02687"/>
    </source>
</evidence>
<reference evidence="9 10" key="2">
    <citation type="submission" date="2020-07" db="EMBL/GenBank/DDBJ databases">
        <title>Bacterial metabolism rescues the inhibition of intestinal drug absorption by food and drug additives.</title>
        <authorList>
            <person name="Zou L."/>
            <person name="Spanogiannopoulos P."/>
            <person name="Chien H.-C."/>
            <person name="Pieper L.M."/>
            <person name="Cai W."/>
            <person name="Khuri N."/>
            <person name="Pottel J."/>
            <person name="Vora B."/>
            <person name="Ni Z."/>
            <person name="Tsakalozou E."/>
            <person name="Zhang W."/>
            <person name="Shoichet B.K."/>
            <person name="Giacomini K.M."/>
            <person name="Turnbaugh P.J."/>
        </authorList>
    </citation>
    <scope>NUCLEOTIDE SEQUENCE [LARGE SCALE GENOMIC DNA]</scope>
    <source>
        <strain evidence="9 10">F22</strain>
    </source>
</reference>
<keyword evidence="5 7" id="KW-0472">Membrane</keyword>
<feature type="domain" description="ABC3 transporter permease C-terminal" evidence="8">
    <location>
        <begin position="686"/>
        <end position="799"/>
    </location>
</feature>
<keyword evidence="4 7" id="KW-1133">Transmembrane helix</keyword>
<sequence>MKTISRIAYSNDKKNKTRSILIMMSICLTTMLLVIISTVGNGMIRLQKSQATGSYGSNYGLFVSADGSQLKEVNRRAEIDATGTMCTEGIIKGNEKGGFVCMDETARKMLPYNKEYELKEGKYPEKMQEIAAGRAFFRAMGYGDVKIGDTVTLDYRAGMQSEYKPEEFVVSGILYDRDEYTIEASYVAFGSQEFYDEHVAENDRQYNIYFTLNDSANVSMNNIEPVIKQIAASCGIEEKNVIVNDLYLQWVLQPSYETIAVCGILILAIVLFSVVVIYNIFQVGIVNKIQEYGKIKALGATKKQMKQLIFREGMFLTIFSIPVGLLLGFLIAKCGFNWLVEQGNLVSTQTGSMGVQNQQVPLFSLPVIFLCIFVSFLTVALALRKPMKIVSRISPIEATRYLENAETHKKGKRNGRKNVTVFSMAMANITGNPKRTIGTILTMGFSCSLFVIISNYVGNIDTEHEARRYINHGQFELQLDYSAEYDEKYPENNLDTILTDDPLNDSLIEEIKSIPGVTDVMPREIVSVNLNGTRFPATIVSKKDFDFMRQEGDIGSMDYDQAVKNGDIFFGWSTWMEQDGYALGESIAFDFENGSGTYTYQGKIAGSFVSADTYLVIPEGVYRSMNPRGTAYGYLWVDCDKKDVASVEQSLNTLISNTSHIKMDTYHARLQSAEFASSMMKLGCYLFMAVVGLIGFMNMANTMIMNITTKKQEYGVLQAVGMTNKQLNLCLQLQGLIFTVGTICVALIIGLPLGYALFSYAKHNGIFGMNIYHVPIVPIFIMIFLVGLLQIVLSCVLSSNLKKETLVERIRYQLSLIHISEPTRLLKSYL</sequence>
<evidence type="ECO:0000256" key="1">
    <source>
        <dbReference type="ARBA" id="ARBA00004651"/>
    </source>
</evidence>